<dbReference type="NCBIfam" id="TIGR00344">
    <property type="entry name" value="alaS"/>
    <property type="match status" value="1"/>
</dbReference>
<evidence type="ECO:0000256" key="5">
    <source>
        <dbReference type="ARBA" id="ARBA00022840"/>
    </source>
</evidence>
<comment type="function">
    <text evidence="9">Catalyzes the attachment of alanine to tRNA(Ala) in a two-step reaction: alanine is first activated by ATP to form Ala-AMP and then transferred to the acceptor end of tRNA(Ala). Also edits incorrectly charged Ser-tRNA(Ala) and Gly-tRNA(Ala) via its editing domain.</text>
</comment>
<dbReference type="GO" id="GO:0002161">
    <property type="term" value="F:aminoacyl-tRNA deacylase activity"/>
    <property type="evidence" value="ECO:0007669"/>
    <property type="project" value="TreeGrafter"/>
</dbReference>
<comment type="subcellular location">
    <subcellularLocation>
        <location evidence="9">Cytoplasm</location>
    </subcellularLocation>
</comment>
<dbReference type="PRINTS" id="PR00980">
    <property type="entry name" value="TRNASYNTHALA"/>
</dbReference>
<dbReference type="FunFam" id="3.30.980.10:FF:000004">
    <property type="entry name" value="Alanine--tRNA ligase, cytoplasmic"/>
    <property type="match status" value="1"/>
</dbReference>
<feature type="coiled-coil region" evidence="10">
    <location>
        <begin position="714"/>
        <end position="741"/>
    </location>
</feature>
<dbReference type="GO" id="GO:0005829">
    <property type="term" value="C:cytosol"/>
    <property type="evidence" value="ECO:0007669"/>
    <property type="project" value="TreeGrafter"/>
</dbReference>
<evidence type="ECO:0000259" key="11">
    <source>
        <dbReference type="PROSITE" id="PS50860"/>
    </source>
</evidence>
<evidence type="ECO:0000256" key="1">
    <source>
        <dbReference type="ARBA" id="ARBA00008226"/>
    </source>
</evidence>
<dbReference type="FunFam" id="3.10.310.40:FF:000001">
    <property type="entry name" value="Alanine--tRNA ligase"/>
    <property type="match status" value="1"/>
</dbReference>
<dbReference type="SUPFAM" id="SSF101353">
    <property type="entry name" value="Putative anticodon-binding domain of alanyl-tRNA synthetase (AlaRS)"/>
    <property type="match status" value="1"/>
</dbReference>
<dbReference type="InterPro" id="IPR050058">
    <property type="entry name" value="Ala-tRNA_ligase"/>
</dbReference>
<evidence type="ECO:0000256" key="2">
    <source>
        <dbReference type="ARBA" id="ARBA00022555"/>
    </source>
</evidence>
<name>A0A9D5K8G2_UNCW3</name>
<dbReference type="SUPFAM" id="SSF55186">
    <property type="entry name" value="ThrRS/AlaRS common domain"/>
    <property type="match status" value="1"/>
</dbReference>
<dbReference type="InterPro" id="IPR018163">
    <property type="entry name" value="Thr/Ala-tRNA-synth_IIc_edit"/>
</dbReference>
<gene>
    <name evidence="9 12" type="primary">alaS</name>
    <name evidence="12" type="ORF">GF359_02245</name>
</gene>
<dbReference type="Gene3D" id="3.30.980.10">
    <property type="entry name" value="Threonyl-trna Synthetase, Chain A, domain 2"/>
    <property type="match status" value="1"/>
</dbReference>
<keyword evidence="10" id="KW-0175">Coiled coil</keyword>
<feature type="binding site" evidence="9">
    <location>
        <position position="551"/>
    </location>
    <ligand>
        <name>Zn(2+)</name>
        <dbReference type="ChEBI" id="CHEBI:29105"/>
    </ligand>
</feature>
<dbReference type="Pfam" id="PF01411">
    <property type="entry name" value="tRNA-synt_2c"/>
    <property type="match status" value="1"/>
</dbReference>
<dbReference type="AlphaFoldDB" id="A0A9D5K8G2"/>
<dbReference type="InterPro" id="IPR023033">
    <property type="entry name" value="Ala_tRNA_ligase_euk/bac"/>
</dbReference>
<dbReference type="GO" id="GO:0000049">
    <property type="term" value="F:tRNA binding"/>
    <property type="evidence" value="ECO:0007669"/>
    <property type="project" value="UniProtKB-KW"/>
</dbReference>
<keyword evidence="2 9" id="KW-0820">tRNA-binding</keyword>
<dbReference type="Gene3D" id="3.30.54.20">
    <property type="match status" value="1"/>
</dbReference>
<keyword evidence="9" id="KW-0862">Zinc</keyword>
<comment type="similarity">
    <text evidence="1 9">Belongs to the class-II aminoacyl-tRNA synthetase family.</text>
</comment>
<evidence type="ECO:0000256" key="6">
    <source>
        <dbReference type="ARBA" id="ARBA00022884"/>
    </source>
</evidence>
<accession>A0A9D5K8G2</accession>
<evidence type="ECO:0000256" key="10">
    <source>
        <dbReference type="SAM" id="Coils"/>
    </source>
</evidence>
<dbReference type="GO" id="GO:0006419">
    <property type="term" value="P:alanyl-tRNA aminoacylation"/>
    <property type="evidence" value="ECO:0007669"/>
    <property type="project" value="UniProtKB-UniRule"/>
</dbReference>
<comment type="caution">
    <text evidence="12">The sequence shown here is derived from an EMBL/GenBank/DDBJ whole genome shotgun (WGS) entry which is preliminary data.</text>
</comment>
<dbReference type="InterPro" id="IPR009000">
    <property type="entry name" value="Transl_B-barrel_sf"/>
</dbReference>
<evidence type="ECO:0000256" key="7">
    <source>
        <dbReference type="ARBA" id="ARBA00022917"/>
    </source>
</evidence>
<dbReference type="InterPro" id="IPR002318">
    <property type="entry name" value="Ala-tRNA-lgiase_IIc"/>
</dbReference>
<dbReference type="GO" id="GO:0004813">
    <property type="term" value="F:alanine-tRNA ligase activity"/>
    <property type="evidence" value="ECO:0007669"/>
    <property type="project" value="UniProtKB-UniRule"/>
</dbReference>
<evidence type="ECO:0000256" key="4">
    <source>
        <dbReference type="ARBA" id="ARBA00022741"/>
    </source>
</evidence>
<keyword evidence="9" id="KW-0963">Cytoplasm</keyword>
<dbReference type="EC" id="6.1.1.7" evidence="9"/>
<comment type="cofactor">
    <cofactor evidence="9">
        <name>Zn(2+)</name>
        <dbReference type="ChEBI" id="CHEBI:29105"/>
    </cofactor>
    <text evidence="9">Binds 1 zinc ion per subunit.</text>
</comment>
<protein>
    <recommendedName>
        <fullName evidence="9">Alanine--tRNA ligase</fullName>
        <ecNumber evidence="9">6.1.1.7</ecNumber>
    </recommendedName>
    <alternativeName>
        <fullName evidence="9">Alanyl-tRNA synthetase</fullName>
        <shortName evidence="9">AlaRS</shortName>
    </alternativeName>
</protein>
<comment type="domain">
    <text evidence="9">Consists of three domains; the N-terminal catalytic domain, the editing domain and the C-terminal C-Ala domain. The editing domain removes incorrectly charged amino acids, while the C-Ala domain, along with tRNA(Ala), serves as a bridge to cooperatively bring together the editing and aminoacylation centers thus stimulating deacylation of misacylated tRNAs.</text>
</comment>
<evidence type="ECO:0000313" key="12">
    <source>
        <dbReference type="EMBL" id="MBD3364014.1"/>
    </source>
</evidence>
<evidence type="ECO:0000256" key="3">
    <source>
        <dbReference type="ARBA" id="ARBA00022598"/>
    </source>
</evidence>
<dbReference type="Pfam" id="PF02272">
    <property type="entry name" value="DHHA1"/>
    <property type="match status" value="1"/>
</dbReference>
<dbReference type="CDD" id="cd00673">
    <property type="entry name" value="AlaRS_core"/>
    <property type="match status" value="1"/>
</dbReference>
<keyword evidence="9" id="KW-0479">Metal-binding</keyword>
<evidence type="ECO:0000256" key="8">
    <source>
        <dbReference type="ARBA" id="ARBA00023146"/>
    </source>
</evidence>
<dbReference type="EMBL" id="WJKJ01000068">
    <property type="protein sequence ID" value="MBD3364014.1"/>
    <property type="molecule type" value="Genomic_DNA"/>
</dbReference>
<dbReference type="HAMAP" id="MF_00036_B">
    <property type="entry name" value="Ala_tRNA_synth_B"/>
    <property type="match status" value="1"/>
</dbReference>
<sequence>MKSADLREAFLEFFTDRDHTRVSSAPLVPKADPTILFNVAGMVQFKPLWAGMVEPLPYKRATSVQKCLRLEDIDLVGTDATHDTFFEMLGNFSFGDYQKEDAIRWAWEFVTGVMALPKERLWVSVHQEDEEAAEIWRDVVGLPRKRVVYLGDEDNFWGPAGGKGACGPSSEIFWDLEWKKGDAGPGPAEDEARYTEIWNLVFPQFDQQEDGSRKPLKYRGVDTGAGLERMALAAQNVETIFHTDLFYPLMQAAADTLGVKISADTWEYLAISADHVRAATFVIGEGVRPSNKEQGYVIRRVLRRAIGALYLLGIRKPLLYRLSGDVTEQMRRVYPELEKRREQVALMIKGEEERFLKTLEEGMRLFTDAAKAGEISGPDAFKLHDTHGFPIDLTKWLARHKDVKVDMEGFEKAMEGQREKSRRSVTIDQGTMATGTGGTIKDEFKGYDHNSTDTNILYINPPDKEGKVLLALEKSPFYAEAGGQVADTGKIIGEDFEIEVLGVEYNNSGDRITLGEFIKGKYSKDLKGAKVHAVVDISRRMEIERAHTATHLLHAALRKILGEHVKQEGSLVEPGRLRFDFYHPSPMSPEEIRLVEKQVYEWVISDLEAKAGEMSRKEAEKLGALAFFAEKYGDVVRVLQIRESDTGELISAELCGGTHLDRTGKIGLFKITSETGVAAGIRRIEACVGEKAFGEIGRISDTLTELSESLNVVQDKLLKRVEELKFKLSTIEKERDQLAQKFVNSQVNDILSRAQKIDGVEFVTAKIKGITRNDMRLLADSLKSKRKFIVGVITSPEKEERLAILVFVPDSLVNRYNAPDLLKGIAMNFKGSGGGRASMAEGWISETSLEKLTSVFIEVVKSIMGNE</sequence>
<dbReference type="InterPro" id="IPR018162">
    <property type="entry name" value="Ala-tRNA-ligase_IIc_anticod-bd"/>
</dbReference>
<feature type="binding site" evidence="9">
    <location>
        <position position="655"/>
    </location>
    <ligand>
        <name>Zn(2+)</name>
        <dbReference type="ChEBI" id="CHEBI:29105"/>
    </ligand>
</feature>
<dbReference type="InterPro" id="IPR003156">
    <property type="entry name" value="DHHA1_dom"/>
</dbReference>
<dbReference type="SUPFAM" id="SSF55681">
    <property type="entry name" value="Class II aaRS and biotin synthetases"/>
    <property type="match status" value="1"/>
</dbReference>
<dbReference type="InterPro" id="IPR018164">
    <property type="entry name" value="Ala-tRNA-synth_IIc_N"/>
</dbReference>
<evidence type="ECO:0000256" key="9">
    <source>
        <dbReference type="HAMAP-Rule" id="MF_00036"/>
    </source>
</evidence>
<keyword evidence="5 9" id="KW-0067">ATP-binding</keyword>
<dbReference type="InterPro" id="IPR018165">
    <property type="entry name" value="Ala-tRNA-synth_IIc_core"/>
</dbReference>
<dbReference type="GO" id="GO:0005524">
    <property type="term" value="F:ATP binding"/>
    <property type="evidence" value="ECO:0007669"/>
    <property type="project" value="UniProtKB-UniRule"/>
</dbReference>
<keyword evidence="6 9" id="KW-0694">RNA-binding</keyword>
<dbReference type="InterPro" id="IPR012947">
    <property type="entry name" value="tRNA_SAD"/>
</dbReference>
<dbReference type="PROSITE" id="PS50860">
    <property type="entry name" value="AA_TRNA_LIGASE_II_ALA"/>
    <property type="match status" value="1"/>
</dbReference>
<dbReference type="PANTHER" id="PTHR11777">
    <property type="entry name" value="ALANYL-TRNA SYNTHETASE"/>
    <property type="match status" value="1"/>
</dbReference>
<dbReference type="GO" id="GO:0008270">
    <property type="term" value="F:zinc ion binding"/>
    <property type="evidence" value="ECO:0007669"/>
    <property type="project" value="UniProtKB-UniRule"/>
</dbReference>
<dbReference type="Gene3D" id="2.40.30.130">
    <property type="match status" value="1"/>
</dbReference>
<comment type="catalytic activity">
    <reaction evidence="9">
        <text>tRNA(Ala) + L-alanine + ATP = L-alanyl-tRNA(Ala) + AMP + diphosphate</text>
        <dbReference type="Rhea" id="RHEA:12540"/>
        <dbReference type="Rhea" id="RHEA-COMP:9657"/>
        <dbReference type="Rhea" id="RHEA-COMP:9923"/>
        <dbReference type="ChEBI" id="CHEBI:30616"/>
        <dbReference type="ChEBI" id="CHEBI:33019"/>
        <dbReference type="ChEBI" id="CHEBI:57972"/>
        <dbReference type="ChEBI" id="CHEBI:78442"/>
        <dbReference type="ChEBI" id="CHEBI:78497"/>
        <dbReference type="ChEBI" id="CHEBI:456215"/>
        <dbReference type="EC" id="6.1.1.7"/>
    </reaction>
</comment>
<keyword evidence="3 9" id="KW-0436">Ligase</keyword>
<evidence type="ECO:0000313" key="13">
    <source>
        <dbReference type="Proteomes" id="UP000630660"/>
    </source>
</evidence>
<proteinExistence type="inferred from homology"/>
<feature type="binding site" evidence="9">
    <location>
        <position position="547"/>
    </location>
    <ligand>
        <name>Zn(2+)</name>
        <dbReference type="ChEBI" id="CHEBI:29105"/>
    </ligand>
</feature>
<dbReference type="Pfam" id="PF07973">
    <property type="entry name" value="tRNA_SAD"/>
    <property type="match status" value="1"/>
</dbReference>
<dbReference type="SMART" id="SM00863">
    <property type="entry name" value="tRNA_SAD"/>
    <property type="match status" value="1"/>
</dbReference>
<keyword evidence="8 9" id="KW-0030">Aminoacyl-tRNA synthetase</keyword>
<organism evidence="12 13">
    <name type="scientific">candidate division WOR-3 bacterium</name>
    <dbReference type="NCBI Taxonomy" id="2052148"/>
    <lineage>
        <taxon>Bacteria</taxon>
        <taxon>Bacteria division WOR-3</taxon>
    </lineage>
</organism>
<dbReference type="SUPFAM" id="SSF50447">
    <property type="entry name" value="Translation proteins"/>
    <property type="match status" value="1"/>
</dbReference>
<keyword evidence="4 9" id="KW-0547">Nucleotide-binding</keyword>
<feature type="binding site" evidence="9">
    <location>
        <position position="659"/>
    </location>
    <ligand>
        <name>Zn(2+)</name>
        <dbReference type="ChEBI" id="CHEBI:29105"/>
    </ligand>
</feature>
<reference evidence="12" key="1">
    <citation type="submission" date="2019-11" db="EMBL/GenBank/DDBJ databases">
        <title>Microbial mats filling the niche in hypersaline microbial mats.</title>
        <authorList>
            <person name="Wong H.L."/>
            <person name="Macleod F.I."/>
            <person name="White R.A. III"/>
            <person name="Burns B.P."/>
        </authorList>
    </citation>
    <scope>NUCLEOTIDE SEQUENCE</scope>
    <source>
        <strain evidence="12">Bin_327</strain>
    </source>
</reference>
<dbReference type="InterPro" id="IPR045864">
    <property type="entry name" value="aa-tRNA-synth_II/BPL/LPL"/>
</dbReference>
<dbReference type="PANTHER" id="PTHR11777:SF9">
    <property type="entry name" value="ALANINE--TRNA LIGASE, CYTOPLASMIC"/>
    <property type="match status" value="1"/>
</dbReference>
<feature type="domain" description="Alanyl-transfer RNA synthetases family profile" evidence="11">
    <location>
        <begin position="1"/>
        <end position="698"/>
    </location>
</feature>
<keyword evidence="7 9" id="KW-0648">Protein biosynthesis</keyword>
<dbReference type="Gene3D" id="3.10.310.40">
    <property type="match status" value="1"/>
</dbReference>
<dbReference type="Gene3D" id="3.30.930.10">
    <property type="entry name" value="Bira Bifunctional Protein, Domain 2"/>
    <property type="match status" value="1"/>
</dbReference>
<dbReference type="Gene3D" id="6.10.250.550">
    <property type="match status" value="1"/>
</dbReference>
<dbReference type="Proteomes" id="UP000630660">
    <property type="component" value="Unassembled WGS sequence"/>
</dbReference>